<keyword evidence="10" id="KW-0904">Protein phosphatase</keyword>
<protein>
    <recommendedName>
        <fullName evidence="1">protein-serine/threonine phosphatase</fullName>
        <ecNumber evidence="1">3.1.3.16</ecNumber>
    </recommendedName>
    <alternativeName>
        <fullName evidence="15">Protein-serine/threonine phosphatase</fullName>
    </alternativeName>
    <alternativeName>
        <fullName evidence="14">Serine/threonine-protein kinase</fullName>
    </alternativeName>
</protein>
<dbReference type="SMART" id="SM00331">
    <property type="entry name" value="PP2C_SIG"/>
    <property type="match status" value="1"/>
</dbReference>
<keyword evidence="11" id="KW-0464">Manganese</keyword>
<dbReference type="OrthoDB" id="118142at2"/>
<dbReference type="GO" id="GO:0005524">
    <property type="term" value="F:ATP binding"/>
    <property type="evidence" value="ECO:0007669"/>
    <property type="project" value="UniProtKB-KW"/>
</dbReference>
<name>A0A1G9H5V8_9ACTN</name>
<keyword evidence="2" id="KW-0597">Phosphoprotein</keyword>
<evidence type="ECO:0000256" key="8">
    <source>
        <dbReference type="ARBA" id="ARBA00022840"/>
    </source>
</evidence>
<dbReference type="GO" id="GO:0004722">
    <property type="term" value="F:protein serine/threonine phosphatase activity"/>
    <property type="evidence" value="ECO:0007669"/>
    <property type="project" value="UniProtKB-EC"/>
</dbReference>
<feature type="domain" description="PPM-type phosphatase" evidence="17">
    <location>
        <begin position="410"/>
        <end position="634"/>
    </location>
</feature>
<evidence type="ECO:0000256" key="13">
    <source>
        <dbReference type="ARBA" id="ARBA00056274"/>
    </source>
</evidence>
<keyword evidence="3" id="KW-0808">Transferase</keyword>
<dbReference type="SUPFAM" id="SSF81606">
    <property type="entry name" value="PP2C-like"/>
    <property type="match status" value="1"/>
</dbReference>
<dbReference type="InterPro" id="IPR052016">
    <property type="entry name" value="Bact_Sigma-Reg"/>
</dbReference>
<sequence>MAVPTPRKSERDVRALTVVDAEGIVTGWTRAAEELLGSHAAHVLGHPDRRPERPGSHPVVLRLDGHRLRTAAEHASWVLPLGSTALRDSVASILEPLIRHSSMAMWVCDTALRCVWRNEPARGMEQRVLRGVACADLARLQRRVLRDGAPVIDAGVQLSSPDTVVDRTLSVSVFRVENVHGEPVGVYTLAIDACRSRTGERLALVAEAGARIGTTLDVMRTARELAEFGVSAIADYVTVDLVESVLPSDEPLERLAGTGPGIPVFRRAGSASSRPDIPLLLWKPGEVVFVPPDSPWTKVLATGRSHVEATMGLDTSDWFDRDPMRAAFTRRYGLHSMMIVPIRARGETLGVTAFVRADNPEPFTQDDLCLAEQFVAQAALCLDNARRYTRERTAALALQRNLLPRRLSGGDALEVAHRYLPSGVHGGVGGDWYDTIPLDDGRIALVVGDVTGHGVDAAATMGSLRTAVRTLAFMNLSPADLLARLDDVIMRMNEEDSPADCESLIGMGATCLYAVYDPATRRCVLATAGHPPPALVAPGGAVAFPELPAGTPVGLGAGAYEQVTVDLAPGSLIALYTDGLVETRHADIDEGIARLGAALPDPALPLESICGIVMDAMVTGRTHEDDVALLVARTRPS</sequence>
<evidence type="ECO:0000256" key="7">
    <source>
        <dbReference type="ARBA" id="ARBA00022801"/>
    </source>
</evidence>
<reference evidence="18 19" key="1">
    <citation type="submission" date="2016-10" db="EMBL/GenBank/DDBJ databases">
        <authorList>
            <person name="de Groot N.N."/>
        </authorList>
    </citation>
    <scope>NUCLEOTIDE SEQUENCE [LARGE SCALE GENOMIC DNA]</scope>
    <source>
        <strain evidence="18 19">CGMCC 4.5681</strain>
    </source>
</reference>
<keyword evidence="9" id="KW-0460">Magnesium</keyword>
<dbReference type="EC" id="3.1.3.16" evidence="1"/>
<dbReference type="PANTHER" id="PTHR43156:SF2">
    <property type="entry name" value="STAGE II SPORULATION PROTEIN E"/>
    <property type="match status" value="1"/>
</dbReference>
<keyword evidence="4" id="KW-0479">Metal-binding</keyword>
<accession>A0A1G9H5V8</accession>
<organism evidence="18 19">
    <name type="scientific">Nonomuraea maritima</name>
    <dbReference type="NCBI Taxonomy" id="683260"/>
    <lineage>
        <taxon>Bacteria</taxon>
        <taxon>Bacillati</taxon>
        <taxon>Actinomycetota</taxon>
        <taxon>Actinomycetes</taxon>
        <taxon>Streptosporangiales</taxon>
        <taxon>Streptosporangiaceae</taxon>
        <taxon>Nonomuraea</taxon>
    </lineage>
</organism>
<dbReference type="FunFam" id="3.30.450.40:FF:000035">
    <property type="entry name" value="PAS sensor protein"/>
    <property type="match status" value="1"/>
</dbReference>
<proteinExistence type="predicted"/>
<keyword evidence="8" id="KW-0067">ATP-binding</keyword>
<dbReference type="GO" id="GO:0016301">
    <property type="term" value="F:kinase activity"/>
    <property type="evidence" value="ECO:0007669"/>
    <property type="project" value="UniProtKB-KW"/>
</dbReference>
<comment type="function">
    <text evidence="13">Primarily acts as an independent SigF regulator that is sensitive to the osmosensory signal, mediating the cross talk of PknD with the SigF regulon. Possesses both phosphatase and kinase activities. The kinase domain functions as a classic anti-sigma factor-like kinase to phosphorylate the anti-anti-sigma factor domain at the canonical regulatory site, and the phosphatase domain antagonizes this activity.</text>
</comment>
<keyword evidence="7" id="KW-0378">Hydrolase</keyword>
<feature type="domain" description="GAF" evidence="16">
    <location>
        <begin position="207"/>
        <end position="392"/>
    </location>
</feature>
<evidence type="ECO:0000256" key="6">
    <source>
        <dbReference type="ARBA" id="ARBA00022777"/>
    </source>
</evidence>
<dbReference type="RefSeq" id="WP_090769007.1">
    <property type="nucleotide sequence ID" value="NZ_FNFB01000015.1"/>
</dbReference>
<evidence type="ECO:0000256" key="12">
    <source>
        <dbReference type="ARBA" id="ARBA00047761"/>
    </source>
</evidence>
<dbReference type="STRING" id="683260.SAMN05421874_115109"/>
<keyword evidence="5" id="KW-0547">Nucleotide-binding</keyword>
<comment type="catalytic activity">
    <reaction evidence="12">
        <text>O-phospho-L-seryl-[protein] + H2O = L-seryl-[protein] + phosphate</text>
        <dbReference type="Rhea" id="RHEA:20629"/>
        <dbReference type="Rhea" id="RHEA-COMP:9863"/>
        <dbReference type="Rhea" id="RHEA-COMP:11604"/>
        <dbReference type="ChEBI" id="CHEBI:15377"/>
        <dbReference type="ChEBI" id="CHEBI:29999"/>
        <dbReference type="ChEBI" id="CHEBI:43474"/>
        <dbReference type="ChEBI" id="CHEBI:83421"/>
        <dbReference type="EC" id="3.1.3.16"/>
    </reaction>
</comment>
<dbReference type="Gene3D" id="3.30.450.40">
    <property type="match status" value="1"/>
</dbReference>
<dbReference type="FunFam" id="3.60.40.10:FF:000005">
    <property type="entry name" value="Serine/threonine protein phosphatase"/>
    <property type="match status" value="1"/>
</dbReference>
<evidence type="ECO:0000313" key="19">
    <source>
        <dbReference type="Proteomes" id="UP000198683"/>
    </source>
</evidence>
<evidence type="ECO:0000256" key="15">
    <source>
        <dbReference type="ARBA" id="ARBA00081350"/>
    </source>
</evidence>
<dbReference type="GO" id="GO:0046872">
    <property type="term" value="F:metal ion binding"/>
    <property type="evidence" value="ECO:0007669"/>
    <property type="project" value="UniProtKB-KW"/>
</dbReference>
<dbReference type="InterPro" id="IPR036457">
    <property type="entry name" value="PPM-type-like_dom_sf"/>
</dbReference>
<evidence type="ECO:0000259" key="17">
    <source>
        <dbReference type="SMART" id="SM00331"/>
    </source>
</evidence>
<evidence type="ECO:0000256" key="9">
    <source>
        <dbReference type="ARBA" id="ARBA00022842"/>
    </source>
</evidence>
<evidence type="ECO:0000256" key="2">
    <source>
        <dbReference type="ARBA" id="ARBA00022553"/>
    </source>
</evidence>
<evidence type="ECO:0000313" key="18">
    <source>
        <dbReference type="EMBL" id="SDL08388.1"/>
    </source>
</evidence>
<dbReference type="AlphaFoldDB" id="A0A1G9H5V8"/>
<dbReference type="EMBL" id="FNFB01000015">
    <property type="protein sequence ID" value="SDL08388.1"/>
    <property type="molecule type" value="Genomic_DNA"/>
</dbReference>
<keyword evidence="19" id="KW-1185">Reference proteome</keyword>
<evidence type="ECO:0000256" key="5">
    <source>
        <dbReference type="ARBA" id="ARBA00022741"/>
    </source>
</evidence>
<evidence type="ECO:0000256" key="4">
    <source>
        <dbReference type="ARBA" id="ARBA00022723"/>
    </source>
</evidence>
<dbReference type="Proteomes" id="UP000198683">
    <property type="component" value="Unassembled WGS sequence"/>
</dbReference>
<evidence type="ECO:0000256" key="14">
    <source>
        <dbReference type="ARBA" id="ARBA00075117"/>
    </source>
</evidence>
<dbReference type="Gene3D" id="3.60.40.10">
    <property type="entry name" value="PPM-type phosphatase domain"/>
    <property type="match status" value="1"/>
</dbReference>
<evidence type="ECO:0000256" key="11">
    <source>
        <dbReference type="ARBA" id="ARBA00023211"/>
    </source>
</evidence>
<dbReference type="InterPro" id="IPR029016">
    <property type="entry name" value="GAF-like_dom_sf"/>
</dbReference>
<evidence type="ECO:0000256" key="3">
    <source>
        <dbReference type="ARBA" id="ARBA00022679"/>
    </source>
</evidence>
<evidence type="ECO:0000259" key="16">
    <source>
        <dbReference type="SMART" id="SM00065"/>
    </source>
</evidence>
<dbReference type="SMART" id="SM00065">
    <property type="entry name" value="GAF"/>
    <property type="match status" value="1"/>
</dbReference>
<dbReference type="PANTHER" id="PTHR43156">
    <property type="entry name" value="STAGE II SPORULATION PROTEIN E-RELATED"/>
    <property type="match status" value="1"/>
</dbReference>
<dbReference type="Pfam" id="PF07228">
    <property type="entry name" value="SpoIIE"/>
    <property type="match status" value="1"/>
</dbReference>
<dbReference type="InterPro" id="IPR001932">
    <property type="entry name" value="PPM-type_phosphatase-like_dom"/>
</dbReference>
<dbReference type="SUPFAM" id="SSF55781">
    <property type="entry name" value="GAF domain-like"/>
    <property type="match status" value="1"/>
</dbReference>
<gene>
    <name evidence="18" type="ORF">SAMN05421874_115109</name>
</gene>
<evidence type="ECO:0000256" key="1">
    <source>
        <dbReference type="ARBA" id="ARBA00013081"/>
    </source>
</evidence>
<dbReference type="InterPro" id="IPR003018">
    <property type="entry name" value="GAF"/>
</dbReference>
<keyword evidence="6" id="KW-0418">Kinase</keyword>
<dbReference type="Pfam" id="PF01590">
    <property type="entry name" value="GAF"/>
    <property type="match status" value="1"/>
</dbReference>
<evidence type="ECO:0000256" key="10">
    <source>
        <dbReference type="ARBA" id="ARBA00022912"/>
    </source>
</evidence>